<protein>
    <recommendedName>
        <fullName evidence="4">DUF4354 domain-containing protein</fullName>
    </recommendedName>
</protein>
<keyword evidence="1" id="KW-0732">Signal</keyword>
<dbReference type="Proteomes" id="UP000029481">
    <property type="component" value="Chromosome"/>
</dbReference>
<dbReference type="InterPro" id="IPR025581">
    <property type="entry name" value="DUF4354"/>
</dbReference>
<accession>A0A089PZL0</accession>
<dbReference type="Pfam" id="PF14263">
    <property type="entry name" value="DUF4354"/>
    <property type="match status" value="1"/>
</dbReference>
<dbReference type="Gene3D" id="2.60.40.4110">
    <property type="entry name" value="Protein of unknown function DUF4354"/>
    <property type="match status" value="1"/>
</dbReference>
<gene>
    <name evidence="2" type="ORF">JT31_07065</name>
</gene>
<sequence>MKVLTLVSSLALAGFCFSAVAETPANIAVYATHKSTGSMSVGGKSAYTNTFEVMVANVSDKDIDLSKVCLKATAPDHKEFALDTVDEALSKGSLRAGKMVKGIAVFASEDAKVNDALLITLSAECK</sequence>
<dbReference type="KEGG" id="cnt:JT31_07065"/>
<evidence type="ECO:0000256" key="1">
    <source>
        <dbReference type="SAM" id="SignalP"/>
    </source>
</evidence>
<dbReference type="RefSeq" id="WP_038474923.1">
    <property type="nucleotide sequence ID" value="NZ_CP009451.1"/>
</dbReference>
<dbReference type="EMBL" id="CP009451">
    <property type="protein sequence ID" value="AIR04376.1"/>
    <property type="molecule type" value="Genomic_DNA"/>
</dbReference>
<keyword evidence="3" id="KW-1185">Reference proteome</keyword>
<name>A0A089PZL0_9ENTR</name>
<organism evidence="2 3">
    <name type="scientific">Cedecea neteri</name>
    <dbReference type="NCBI Taxonomy" id="158822"/>
    <lineage>
        <taxon>Bacteria</taxon>
        <taxon>Pseudomonadati</taxon>
        <taxon>Pseudomonadota</taxon>
        <taxon>Gammaproteobacteria</taxon>
        <taxon>Enterobacterales</taxon>
        <taxon>Enterobacteriaceae</taxon>
        <taxon>Cedecea</taxon>
    </lineage>
</organism>
<dbReference type="OrthoDB" id="5593336at2"/>
<evidence type="ECO:0008006" key="4">
    <source>
        <dbReference type="Google" id="ProtNLM"/>
    </source>
</evidence>
<feature type="signal peptide" evidence="1">
    <location>
        <begin position="1"/>
        <end position="21"/>
    </location>
</feature>
<evidence type="ECO:0000313" key="3">
    <source>
        <dbReference type="Proteomes" id="UP000029481"/>
    </source>
</evidence>
<feature type="chain" id="PRO_5001849002" description="DUF4354 domain-containing protein" evidence="1">
    <location>
        <begin position="22"/>
        <end position="126"/>
    </location>
</feature>
<evidence type="ECO:0000313" key="2">
    <source>
        <dbReference type="EMBL" id="AIR04376.1"/>
    </source>
</evidence>
<reference evidence="2 3" key="1">
    <citation type="submission" date="2014-09" db="EMBL/GenBank/DDBJ databases">
        <title>Cedecea neteri SSMD04 Genome Sequencing.</title>
        <authorList>
            <person name="Tan J.-Y."/>
        </authorList>
    </citation>
    <scope>NUCLEOTIDE SEQUENCE [LARGE SCALE GENOMIC DNA]</scope>
    <source>
        <strain evidence="2 3">SSMD04</strain>
    </source>
</reference>
<dbReference type="AlphaFoldDB" id="A0A089PZL0"/>
<proteinExistence type="predicted"/>